<dbReference type="RefSeq" id="YP_009802677.1">
    <property type="nucleotide sequence ID" value="NC_047987.1"/>
</dbReference>
<feature type="region of interest" description="Disordered" evidence="5">
    <location>
        <begin position="510"/>
        <end position="546"/>
    </location>
</feature>
<dbReference type="EMBL" id="MH271303">
    <property type="protein sequence ID" value="AWY05259.1"/>
    <property type="molecule type" value="Genomic_DNA"/>
</dbReference>
<evidence type="ECO:0000256" key="3">
    <source>
        <dbReference type="ARBA" id="ARBA00022840"/>
    </source>
</evidence>
<dbReference type="Gene3D" id="3.40.50.300">
    <property type="entry name" value="P-loop containing nucleotide triphosphate hydrolases"/>
    <property type="match status" value="1"/>
</dbReference>
<keyword evidence="3" id="KW-0067">ATP-binding</keyword>
<dbReference type="InterPro" id="IPR027417">
    <property type="entry name" value="P-loop_NTPase"/>
</dbReference>
<organism evidence="7 8">
    <name type="scientific">Microbacterium phage MementoMori</name>
    <dbReference type="NCBI Taxonomy" id="2201436"/>
    <lineage>
        <taxon>Viruses</taxon>
        <taxon>Duplodnaviria</taxon>
        <taxon>Heunggongvirae</taxon>
        <taxon>Uroviricota</taxon>
        <taxon>Caudoviricetes</taxon>
        <taxon>Kutznervirinae</taxon>
        <taxon>Mementomorivirus</taxon>
        <taxon>Mementomorivirus mementomori</taxon>
    </lineage>
</organism>
<protein>
    <submittedName>
        <fullName evidence="7">Terminase</fullName>
    </submittedName>
</protein>
<reference evidence="7 8" key="1">
    <citation type="submission" date="2018-04" db="EMBL/GenBank/DDBJ databases">
        <authorList>
            <person name="Harrington T."/>
            <person name="Washburn E."/>
            <person name="Bricker J."/>
            <person name="McKinney A."/>
            <person name="Betsko A.J."/>
            <person name="Garlena R.A."/>
            <person name="Russell D.A."/>
            <person name="Pope W.A."/>
            <person name="Jacobs-Sera D."/>
            <person name="Hatfull G.F."/>
        </authorList>
    </citation>
    <scope>NUCLEOTIDE SEQUENCE [LARGE SCALE GENOMIC DNA]</scope>
</reference>
<name>A0A2Z4Q668_9CAUD</name>
<accession>A0A2Z4Q668</accession>
<dbReference type="GO" id="GO:0005524">
    <property type="term" value="F:ATP binding"/>
    <property type="evidence" value="ECO:0007669"/>
    <property type="project" value="UniProtKB-KW"/>
</dbReference>
<dbReference type="GeneID" id="54993231"/>
<keyword evidence="4" id="KW-0231">Viral genome packaging</keyword>
<dbReference type="InterPro" id="IPR035421">
    <property type="entry name" value="Terminase_6C"/>
</dbReference>
<dbReference type="NCBIfam" id="TIGR01630">
    <property type="entry name" value="psiM2_ORF9"/>
    <property type="match status" value="1"/>
</dbReference>
<proteinExistence type="predicted"/>
<gene>
    <name evidence="7" type="primary">4</name>
    <name evidence="7" type="ORF">SEA_MEMENTOMORI_4</name>
</gene>
<dbReference type="InterPro" id="IPR006517">
    <property type="entry name" value="Phage_terminase_lsu-like_C"/>
</dbReference>
<evidence type="ECO:0000313" key="7">
    <source>
        <dbReference type="EMBL" id="AWY05259.1"/>
    </source>
</evidence>
<evidence type="ECO:0000256" key="4">
    <source>
        <dbReference type="ARBA" id="ARBA00023219"/>
    </source>
</evidence>
<dbReference type="KEGG" id="vg:54993231"/>
<evidence type="ECO:0000259" key="6">
    <source>
        <dbReference type="Pfam" id="PF17289"/>
    </source>
</evidence>
<feature type="compositionally biased region" description="Polar residues" evidence="5">
    <location>
        <begin position="515"/>
        <end position="528"/>
    </location>
</feature>
<dbReference type="Gene3D" id="3.30.420.240">
    <property type="match status" value="1"/>
</dbReference>
<dbReference type="Pfam" id="PF03237">
    <property type="entry name" value="Terminase_6N"/>
    <property type="match status" value="1"/>
</dbReference>
<evidence type="ECO:0000256" key="5">
    <source>
        <dbReference type="SAM" id="MobiDB-lite"/>
    </source>
</evidence>
<keyword evidence="1" id="KW-1188">Viral release from host cell</keyword>
<feature type="domain" description="Terminase large subunit gp17-like C-terminal" evidence="6">
    <location>
        <begin position="361"/>
        <end position="507"/>
    </location>
</feature>
<keyword evidence="8" id="KW-1185">Reference proteome</keyword>
<evidence type="ECO:0000256" key="1">
    <source>
        <dbReference type="ARBA" id="ARBA00022612"/>
    </source>
</evidence>
<evidence type="ECO:0000313" key="8">
    <source>
        <dbReference type="Proteomes" id="UP000250535"/>
    </source>
</evidence>
<dbReference type="Proteomes" id="UP000250535">
    <property type="component" value="Segment"/>
</dbReference>
<evidence type="ECO:0000256" key="2">
    <source>
        <dbReference type="ARBA" id="ARBA00022741"/>
    </source>
</evidence>
<keyword evidence="2" id="KW-0547">Nucleotide-binding</keyword>
<sequence length="546" mass="59750">MTPSRGELDLAALLQTMTPEEQEAVLADLPEHVVEAIYAALPADDESIPASPIDQAIEIDPGYVSRAHLQYLSDRLAAAVQDVEAGISRRLVISMPPRSGKSQMGSIYTPLWLLRVNPKWKIGLISHDPTLATAWGRNVRRMIEANPDLGLQIANDAGAASEWQTTVGGGVTSRSAPGQSITGRGFNIMIVDDVVKDFAAAHSENNRKAVWEWWQANAETRLEPPSLVIVIGTRWHEDDFIGRLLSTEYDGDPEEWEVISFPAIAEAADVLGRAPGEPLLSPLIRDEEPKGALVRWEGVRKSVGGYTWSALYQQAPAPATGAIFAIGRLRYWTRFESKATDDGKVIYFDPDAATAATWLDSWDMAFKGTETSDYVVGQRWVRVAANRFLVAQTRDRRSFTGTLAEFEAFGAREFGNHVHRRLVEDKANGPAIIDTLRDKIAGIKPVEPNGSKEARARAVTPEIESGNVYLPHPTEAPWVLDLISELRSFPTGAHDDQVDALTQALAELRDPGTAMITNPGNRGTQVPTGNRRASAARTGIRRSRGG</sequence>
<dbReference type="Pfam" id="PF17289">
    <property type="entry name" value="Terminase_6C"/>
    <property type="match status" value="1"/>
</dbReference>